<gene>
    <name evidence="2" type="ORF">FHS49_003067</name>
</gene>
<name>A0A7W9AKD3_9SPHN</name>
<organism evidence="2 3">
    <name type="scientific">Sphingobium boeckii</name>
    <dbReference type="NCBI Taxonomy" id="1082345"/>
    <lineage>
        <taxon>Bacteria</taxon>
        <taxon>Pseudomonadati</taxon>
        <taxon>Pseudomonadota</taxon>
        <taxon>Alphaproteobacteria</taxon>
        <taxon>Sphingomonadales</taxon>
        <taxon>Sphingomonadaceae</taxon>
        <taxon>Sphingobium</taxon>
    </lineage>
</organism>
<dbReference type="AlphaFoldDB" id="A0A7W9AKD3"/>
<feature type="signal peptide" evidence="1">
    <location>
        <begin position="1"/>
        <end position="32"/>
    </location>
</feature>
<accession>A0A7W9AKD3</accession>
<evidence type="ECO:0000256" key="1">
    <source>
        <dbReference type="SAM" id="SignalP"/>
    </source>
</evidence>
<sequence>MSFTKTVRQKMQFSRAAITLAMSFMAASPAAAQFFIKPPDYRGAPVTGTETGLFVPLPGARPEELRAAMVWSLRTGLNLAALQCQFQESLLTVNQYVVLLKDHKAELNSSYETLKNYFKRTSKSPGAGLVALDKYGTKVSISYSTVGGQYGFCRTASHIGRAALFTPKGGLGTLAAARLAELRKSLSPAWDQHIRRFYVAEYQGSVPAVDTRCYDKKGREKKCKKS</sequence>
<evidence type="ECO:0000313" key="2">
    <source>
        <dbReference type="EMBL" id="MBB5687039.1"/>
    </source>
</evidence>
<comment type="caution">
    <text evidence="2">The sequence shown here is derived from an EMBL/GenBank/DDBJ whole genome shotgun (WGS) entry which is preliminary data.</text>
</comment>
<dbReference type="RefSeq" id="WP_184020123.1">
    <property type="nucleotide sequence ID" value="NZ_JACIJC010000005.1"/>
</dbReference>
<dbReference type="EMBL" id="JACIJC010000005">
    <property type="protein sequence ID" value="MBB5687039.1"/>
    <property type="molecule type" value="Genomic_DNA"/>
</dbReference>
<proteinExistence type="predicted"/>
<keyword evidence="3" id="KW-1185">Reference proteome</keyword>
<reference evidence="2 3" key="1">
    <citation type="submission" date="2020-08" db="EMBL/GenBank/DDBJ databases">
        <title>Genomic Encyclopedia of Type Strains, Phase IV (KMG-IV): sequencing the most valuable type-strain genomes for metagenomic binning, comparative biology and taxonomic classification.</title>
        <authorList>
            <person name="Goeker M."/>
        </authorList>
    </citation>
    <scope>NUCLEOTIDE SEQUENCE [LARGE SCALE GENOMIC DNA]</scope>
    <source>
        <strain evidence="2 3">DSM 25079</strain>
    </source>
</reference>
<feature type="chain" id="PRO_5030593491" evidence="1">
    <location>
        <begin position="33"/>
        <end position="226"/>
    </location>
</feature>
<dbReference type="Proteomes" id="UP000549617">
    <property type="component" value="Unassembled WGS sequence"/>
</dbReference>
<protein>
    <submittedName>
        <fullName evidence="2">Uncharacterized protein</fullName>
    </submittedName>
</protein>
<keyword evidence="1" id="KW-0732">Signal</keyword>
<evidence type="ECO:0000313" key="3">
    <source>
        <dbReference type="Proteomes" id="UP000549617"/>
    </source>
</evidence>